<proteinExistence type="predicted"/>
<gene>
    <name evidence="1" type="ORF">glysoja_037175</name>
</gene>
<feature type="non-terminal residue" evidence="1">
    <location>
        <position position="1"/>
    </location>
</feature>
<protein>
    <submittedName>
        <fullName evidence="1">Uncharacterized protein</fullName>
    </submittedName>
</protein>
<name>A0A0B2QIE6_GLYSO</name>
<feature type="non-terminal residue" evidence="1">
    <location>
        <position position="149"/>
    </location>
</feature>
<dbReference type="Proteomes" id="UP000053555">
    <property type="component" value="Unassembled WGS sequence"/>
</dbReference>
<dbReference type="PANTHER" id="PTHR36617:SF11">
    <property type="entry name" value="PROTEIN, PUTATIVE-RELATED"/>
    <property type="match status" value="1"/>
</dbReference>
<sequence length="149" mass="17396">QHLQQGDAFPNSTLWRVGCGDKIKFWEDNWIDGEATLLAKYPRLYLISCQQNQLIQQMGGHKDIGWEWDFIWRRPLFDSEIAMAVNFLKDVEGKPIQPYRRDDWVWMANPSGQYSVQSAYNMMMGETIDGNQDGAFEELWKLKVSSKIS</sequence>
<accession>A0A0B2QIE6</accession>
<organism evidence="1">
    <name type="scientific">Glycine soja</name>
    <name type="common">Wild soybean</name>
    <dbReference type="NCBI Taxonomy" id="3848"/>
    <lineage>
        <taxon>Eukaryota</taxon>
        <taxon>Viridiplantae</taxon>
        <taxon>Streptophyta</taxon>
        <taxon>Embryophyta</taxon>
        <taxon>Tracheophyta</taxon>
        <taxon>Spermatophyta</taxon>
        <taxon>Magnoliopsida</taxon>
        <taxon>eudicotyledons</taxon>
        <taxon>Gunneridae</taxon>
        <taxon>Pentapetalae</taxon>
        <taxon>rosids</taxon>
        <taxon>fabids</taxon>
        <taxon>Fabales</taxon>
        <taxon>Fabaceae</taxon>
        <taxon>Papilionoideae</taxon>
        <taxon>50 kb inversion clade</taxon>
        <taxon>NPAAA clade</taxon>
        <taxon>indigoferoid/millettioid clade</taxon>
        <taxon>Phaseoleae</taxon>
        <taxon>Glycine</taxon>
        <taxon>Glycine subgen. Soja</taxon>
    </lineage>
</organism>
<evidence type="ECO:0000313" key="1">
    <source>
        <dbReference type="EMBL" id="KHN19673.1"/>
    </source>
</evidence>
<dbReference type="AlphaFoldDB" id="A0A0B2QIE6"/>
<dbReference type="EMBL" id="KN658809">
    <property type="protein sequence ID" value="KHN19673.1"/>
    <property type="molecule type" value="Genomic_DNA"/>
</dbReference>
<dbReference type="PANTHER" id="PTHR36617">
    <property type="entry name" value="PROTEIN, PUTATIVE-RELATED"/>
    <property type="match status" value="1"/>
</dbReference>
<reference evidence="1" key="1">
    <citation type="submission" date="2014-07" db="EMBL/GenBank/DDBJ databases">
        <title>Identification of a novel salt tolerance gene in wild soybean by whole-genome sequencing.</title>
        <authorList>
            <person name="Lam H.-M."/>
            <person name="Qi X."/>
            <person name="Li M.-W."/>
            <person name="Liu X."/>
            <person name="Xie M."/>
            <person name="Ni M."/>
            <person name="Xu X."/>
        </authorList>
    </citation>
    <scope>NUCLEOTIDE SEQUENCE [LARGE SCALE GENOMIC DNA]</scope>
    <source>
        <tissue evidence="1">Root</tissue>
    </source>
</reference>